<dbReference type="InterPro" id="IPR037175">
    <property type="entry name" value="KFase_sf"/>
</dbReference>
<comment type="caution">
    <text evidence="1">The sequence shown here is derived from an EMBL/GenBank/DDBJ whole genome shotgun (WGS) entry which is preliminary data.</text>
</comment>
<dbReference type="RefSeq" id="WP_015362201.1">
    <property type="nucleotide sequence ID" value="NZ_QKZR01000001.1"/>
</dbReference>
<dbReference type="InterPro" id="IPR007325">
    <property type="entry name" value="KFase/CYL"/>
</dbReference>
<keyword evidence="2" id="KW-1185">Reference proteome</keyword>
<reference evidence="1 2" key="1">
    <citation type="submission" date="2018-06" db="EMBL/GenBank/DDBJ databases">
        <title>Genomic Encyclopedia of Archaeal and Bacterial Type Strains, Phase II (KMG-II): from individual species to whole genera.</title>
        <authorList>
            <person name="Goeker M."/>
        </authorList>
    </citation>
    <scope>NUCLEOTIDE SEQUENCE [LARGE SCALE GENOMIC DNA]</scope>
    <source>
        <strain evidence="1 2">DSM 17205</strain>
    </source>
</reference>
<proteinExistence type="predicted"/>
<dbReference type="PROSITE" id="PS51257">
    <property type="entry name" value="PROKAR_LIPOPROTEIN"/>
    <property type="match status" value="1"/>
</dbReference>
<dbReference type="Gene3D" id="3.50.30.50">
    <property type="entry name" value="Putative cyclase"/>
    <property type="match status" value="1"/>
</dbReference>
<organism evidence="1 2">
    <name type="scientific">Nonlabens dokdonensis</name>
    <dbReference type="NCBI Taxonomy" id="328515"/>
    <lineage>
        <taxon>Bacteria</taxon>
        <taxon>Pseudomonadati</taxon>
        <taxon>Bacteroidota</taxon>
        <taxon>Flavobacteriia</taxon>
        <taxon>Flavobacteriales</taxon>
        <taxon>Flavobacteriaceae</taxon>
        <taxon>Nonlabens</taxon>
    </lineage>
</organism>
<gene>
    <name evidence="1" type="ORF">LX97_01362</name>
</gene>
<dbReference type="Pfam" id="PF04199">
    <property type="entry name" value="Cyclase"/>
    <property type="match status" value="1"/>
</dbReference>
<dbReference type="EMBL" id="QKZR01000001">
    <property type="protein sequence ID" value="PZX44351.1"/>
    <property type="molecule type" value="Genomic_DNA"/>
</dbReference>
<evidence type="ECO:0000313" key="2">
    <source>
        <dbReference type="Proteomes" id="UP000248584"/>
    </source>
</evidence>
<sequence length="272" mass="30311">MKHYFLVLVLLILSCGEKQSQQEELSYMKTTIQLENEQVSIDLSKPHDISIAVQNNAGVGAWYIDQPQIKHVEVDGYVGNVKLGGSTNFNDVNFNPHSHGTHTECIGHITEEFHSVNDALDGTFFKAQLMSVTPQEMDGDLVINESVTAGLKDGVTAVILRTMPNPESKMTTNYSNTNPPYVDAGLMLRFRESGIKHFLIDLPSVDKEKDNGALLAHKSFWNFDGEQRLDATITEFIYVPEAVKDGLYMLDLQVAPIENDAAPSRPILYQIL</sequence>
<accession>A0ABX5Q394</accession>
<dbReference type="SUPFAM" id="SSF102198">
    <property type="entry name" value="Putative cyclase"/>
    <property type="match status" value="1"/>
</dbReference>
<name>A0ABX5Q394_9FLAO</name>
<protein>
    <submittedName>
        <fullName evidence="1">Cyclase</fullName>
    </submittedName>
</protein>
<evidence type="ECO:0000313" key="1">
    <source>
        <dbReference type="EMBL" id="PZX44351.1"/>
    </source>
</evidence>
<dbReference type="Proteomes" id="UP000248584">
    <property type="component" value="Unassembled WGS sequence"/>
</dbReference>